<evidence type="ECO:0000256" key="2">
    <source>
        <dbReference type="SAM" id="Phobius"/>
    </source>
</evidence>
<keyword evidence="2" id="KW-0472">Membrane</keyword>
<keyword evidence="2" id="KW-1133">Transmembrane helix</keyword>
<organism evidence="4">
    <name type="scientific">Absidia glauca</name>
    <name type="common">Pin mould</name>
    <dbReference type="NCBI Taxonomy" id="4829"/>
    <lineage>
        <taxon>Eukaryota</taxon>
        <taxon>Fungi</taxon>
        <taxon>Fungi incertae sedis</taxon>
        <taxon>Mucoromycota</taxon>
        <taxon>Mucoromycotina</taxon>
        <taxon>Mucoromycetes</taxon>
        <taxon>Mucorales</taxon>
        <taxon>Cunninghamellaceae</taxon>
        <taxon>Absidia</taxon>
    </lineage>
</organism>
<name>A0A168RHG6_ABSGL</name>
<dbReference type="AlphaFoldDB" id="A0A168RHG6"/>
<proteinExistence type="predicted"/>
<evidence type="ECO:0000313" key="4">
    <source>
        <dbReference type="EMBL" id="SAM06948.1"/>
    </source>
</evidence>
<evidence type="ECO:0008006" key="6">
    <source>
        <dbReference type="Google" id="ProtNLM"/>
    </source>
</evidence>
<protein>
    <recommendedName>
        <fullName evidence="6">Extracellular membrane protein CFEM domain-containing protein</fullName>
    </recommendedName>
</protein>
<feature type="chain" id="PRO_5007900136" description="Extracellular membrane protein CFEM domain-containing protein" evidence="3">
    <location>
        <begin position="23"/>
        <end position="158"/>
    </location>
</feature>
<feature type="transmembrane region" description="Helical" evidence="2">
    <location>
        <begin position="137"/>
        <end position="155"/>
    </location>
</feature>
<feature type="signal peptide" evidence="3">
    <location>
        <begin position="1"/>
        <end position="22"/>
    </location>
</feature>
<accession>A0A168RHG6</accession>
<sequence length="158" mass="16154">MMKAYASCFVCLLILMIHQTVAQTACAAEANFQGCKTIQETRLSSCGPVDFSCQCTAHRLIQECYNLCPGYATDASIHDGTVQSICGAVPTTSSSLPLPSATSLLPSAPASSSIPSSSGTSTSPSPSQKPSAASSSAFLYMPLVAVAMCGAIAFISGI</sequence>
<dbReference type="EMBL" id="LT554635">
    <property type="protein sequence ID" value="SAM06948.1"/>
    <property type="molecule type" value="Genomic_DNA"/>
</dbReference>
<keyword evidence="2" id="KW-0812">Transmembrane</keyword>
<dbReference type="OMA" id="YSVDANE"/>
<evidence type="ECO:0000256" key="3">
    <source>
        <dbReference type="SAM" id="SignalP"/>
    </source>
</evidence>
<reference evidence="4" key="1">
    <citation type="submission" date="2016-04" db="EMBL/GenBank/DDBJ databases">
        <authorList>
            <person name="Evans L.H."/>
            <person name="Alamgir A."/>
            <person name="Owens N."/>
            <person name="Weber N.D."/>
            <person name="Virtaneva K."/>
            <person name="Barbian K."/>
            <person name="Babar A."/>
            <person name="Rosenke K."/>
        </authorList>
    </citation>
    <scope>NUCLEOTIDE SEQUENCE [LARGE SCALE GENOMIC DNA]</scope>
    <source>
        <strain evidence="4">CBS 101.48</strain>
    </source>
</reference>
<dbReference type="OrthoDB" id="2507140at2759"/>
<dbReference type="Proteomes" id="UP000078561">
    <property type="component" value="Unassembled WGS sequence"/>
</dbReference>
<evidence type="ECO:0000313" key="5">
    <source>
        <dbReference type="Proteomes" id="UP000078561"/>
    </source>
</evidence>
<evidence type="ECO:0000256" key="1">
    <source>
        <dbReference type="SAM" id="MobiDB-lite"/>
    </source>
</evidence>
<feature type="region of interest" description="Disordered" evidence="1">
    <location>
        <begin position="107"/>
        <end position="129"/>
    </location>
</feature>
<keyword evidence="3" id="KW-0732">Signal</keyword>
<gene>
    <name evidence="4" type="primary">ABSGL_12584.1 scaffold 12955</name>
</gene>
<keyword evidence="5" id="KW-1185">Reference proteome</keyword>
<dbReference type="InParanoid" id="A0A168RHG6"/>